<proteinExistence type="predicted"/>
<sequence length="125" mass="14547">MIRKFEENDIDAIQKMNAAEGWDNLVARHEQTLAAWLNSESYVYIEEEQVVGCARAITDGHISLYLCELITHHDYRGRGIAKALVEHIHQLYPTTRMELLATSDSKGYYEKSFRPFYGFRRTFGE</sequence>
<dbReference type="Proteomes" id="UP000249808">
    <property type="component" value="Unassembled WGS sequence"/>
</dbReference>
<dbReference type="EMBL" id="PZJH01000001">
    <property type="protein sequence ID" value="RAK46025.1"/>
    <property type="molecule type" value="Genomic_DNA"/>
</dbReference>
<dbReference type="InterPro" id="IPR000182">
    <property type="entry name" value="GNAT_dom"/>
</dbReference>
<dbReference type="PANTHER" id="PTHR43233:SF1">
    <property type="entry name" value="FAMILY N-ACETYLTRANSFERASE, PUTATIVE (AFU_ORTHOLOGUE AFUA_6G03350)-RELATED"/>
    <property type="match status" value="1"/>
</dbReference>
<dbReference type="AlphaFoldDB" id="A0A327ZUZ9"/>
<dbReference type="InterPro" id="IPR053144">
    <property type="entry name" value="Acetyltransferase_Butenolide"/>
</dbReference>
<accession>A0A327ZUZ9</accession>
<dbReference type="PROSITE" id="PS51186">
    <property type="entry name" value="GNAT"/>
    <property type="match status" value="1"/>
</dbReference>
<dbReference type="Pfam" id="PF13508">
    <property type="entry name" value="Acetyltransf_7"/>
    <property type="match status" value="1"/>
</dbReference>
<organism evidence="2 3">
    <name type="scientific">Macrococcus epidermidis</name>
    <dbReference type="NCBI Taxonomy" id="1902580"/>
    <lineage>
        <taxon>Bacteria</taxon>
        <taxon>Bacillati</taxon>
        <taxon>Bacillota</taxon>
        <taxon>Bacilli</taxon>
        <taxon>Bacillales</taxon>
        <taxon>Staphylococcaceae</taxon>
        <taxon>Macrococcus</taxon>
    </lineage>
</organism>
<evidence type="ECO:0000313" key="2">
    <source>
        <dbReference type="EMBL" id="RAK46025.1"/>
    </source>
</evidence>
<name>A0A327ZUZ9_9STAP</name>
<reference evidence="2 3" key="1">
    <citation type="journal article" date="2018" name="Front. Microbiol.">
        <title>Description and Comparative Genomics of Macrococcus caseolyticus subsp. hominis subsp. nov., Macrococcus goetzii sp. nov., Macrococcus epidermidis sp. nov., and Macrococcus bohemicus sp. nov., Novel Macrococci From Human Clinical Material With Virulence Potential and Suspected Uptake of Foreign DNA by Natural Transformation.</title>
        <authorList>
            <person name="Maslanova I."/>
            <person name="Wertheimer Z."/>
            <person name="Sedlacek I."/>
            <person name="Svec P."/>
            <person name="Indrakova A."/>
            <person name="Kovarovic V."/>
            <person name="Schumann P."/>
            <person name="Sproer C."/>
            <person name="Kralova S."/>
            <person name="Sedo O."/>
            <person name="Kristofova L."/>
            <person name="Vrbovska V."/>
            <person name="Fuzik T."/>
            <person name="Petras P."/>
            <person name="Zdrahal Z."/>
            <person name="Ruzickova V."/>
            <person name="Doskar J."/>
            <person name="Pantucek R."/>
        </authorList>
    </citation>
    <scope>NUCLEOTIDE SEQUENCE [LARGE SCALE GENOMIC DNA]</scope>
    <source>
        <strain evidence="2 3">01/688</strain>
    </source>
</reference>
<dbReference type="PANTHER" id="PTHR43233">
    <property type="entry name" value="FAMILY N-ACETYLTRANSFERASE, PUTATIVE (AFU_ORTHOLOGUE AFUA_6G03350)-RELATED"/>
    <property type="match status" value="1"/>
</dbReference>
<dbReference type="SUPFAM" id="SSF55729">
    <property type="entry name" value="Acyl-CoA N-acyltransferases (Nat)"/>
    <property type="match status" value="1"/>
</dbReference>
<dbReference type="RefSeq" id="WP_111714198.1">
    <property type="nucleotide sequence ID" value="NZ_JBHSSR010000001.1"/>
</dbReference>
<evidence type="ECO:0000259" key="1">
    <source>
        <dbReference type="PROSITE" id="PS51186"/>
    </source>
</evidence>
<comment type="caution">
    <text evidence="2">The sequence shown here is derived from an EMBL/GenBank/DDBJ whole genome shotgun (WGS) entry which is preliminary data.</text>
</comment>
<dbReference type="CDD" id="cd04301">
    <property type="entry name" value="NAT_SF"/>
    <property type="match status" value="1"/>
</dbReference>
<dbReference type="Gene3D" id="3.40.630.30">
    <property type="match status" value="1"/>
</dbReference>
<protein>
    <submittedName>
        <fullName evidence="2">GNAT family N-acetyltransferase</fullName>
    </submittedName>
</protein>
<gene>
    <name evidence="2" type="ORF">BHU61_00845</name>
</gene>
<feature type="domain" description="N-acetyltransferase" evidence="1">
    <location>
        <begin position="1"/>
        <end position="125"/>
    </location>
</feature>
<evidence type="ECO:0000313" key="3">
    <source>
        <dbReference type="Proteomes" id="UP000249808"/>
    </source>
</evidence>
<keyword evidence="3" id="KW-1185">Reference proteome</keyword>
<dbReference type="GO" id="GO:0016747">
    <property type="term" value="F:acyltransferase activity, transferring groups other than amino-acyl groups"/>
    <property type="evidence" value="ECO:0007669"/>
    <property type="project" value="InterPro"/>
</dbReference>
<dbReference type="InterPro" id="IPR016181">
    <property type="entry name" value="Acyl_CoA_acyltransferase"/>
</dbReference>
<keyword evidence="2" id="KW-0808">Transferase</keyword>